<protein>
    <recommendedName>
        <fullName evidence="3">ABC transporter ATP-binding protein</fullName>
    </recommendedName>
</protein>
<reference evidence="1 2" key="1">
    <citation type="journal article" date="2019" name="Emerg. Microbes Infect.">
        <title>Comprehensive subspecies identification of 175 nontuberculous mycobacteria species based on 7547 genomic profiles.</title>
        <authorList>
            <person name="Matsumoto Y."/>
            <person name="Kinjo T."/>
            <person name="Motooka D."/>
            <person name="Nabeya D."/>
            <person name="Jung N."/>
            <person name="Uechi K."/>
            <person name="Horii T."/>
            <person name="Iida T."/>
            <person name="Fujita J."/>
            <person name="Nakamura S."/>
        </authorList>
    </citation>
    <scope>NUCLEOTIDE SEQUENCE [LARGE SCALE GENOMIC DNA]</scope>
    <source>
        <strain evidence="1 2">JCM 13574</strain>
    </source>
</reference>
<organism evidence="1 2">
    <name type="scientific">Mycolicibacterium madagascariense</name>
    <dbReference type="NCBI Taxonomy" id="212765"/>
    <lineage>
        <taxon>Bacteria</taxon>
        <taxon>Bacillati</taxon>
        <taxon>Actinomycetota</taxon>
        <taxon>Actinomycetes</taxon>
        <taxon>Mycobacteriales</taxon>
        <taxon>Mycobacteriaceae</taxon>
        <taxon>Mycolicibacterium</taxon>
    </lineage>
</organism>
<proteinExistence type="predicted"/>
<dbReference type="AlphaFoldDB" id="A0A7I7XMS3"/>
<gene>
    <name evidence="1" type="ORF">MMAD_46470</name>
</gene>
<evidence type="ECO:0000313" key="2">
    <source>
        <dbReference type="Proteomes" id="UP000466517"/>
    </source>
</evidence>
<dbReference type="Gene3D" id="3.40.50.300">
    <property type="entry name" value="P-loop containing nucleotide triphosphate hydrolases"/>
    <property type="match status" value="1"/>
</dbReference>
<accession>A0A7I7XMS3</accession>
<dbReference type="Proteomes" id="UP000466517">
    <property type="component" value="Chromosome"/>
</dbReference>
<keyword evidence="2" id="KW-1185">Reference proteome</keyword>
<evidence type="ECO:0008006" key="3">
    <source>
        <dbReference type="Google" id="ProtNLM"/>
    </source>
</evidence>
<dbReference type="KEGG" id="mmag:MMAD_46470"/>
<dbReference type="InterPro" id="IPR027417">
    <property type="entry name" value="P-loop_NTPase"/>
</dbReference>
<dbReference type="SUPFAM" id="SSF52540">
    <property type="entry name" value="P-loop containing nucleoside triphosphate hydrolases"/>
    <property type="match status" value="1"/>
</dbReference>
<name>A0A7I7XMS3_9MYCO</name>
<sequence>MDGSVTEPEIVEPEPPAIVARALAVRGPWGPVYGPLDLEVARGGLTVLTVTPGSGATALLATLAGRMTPTSGTLDVMGQTRAPAIFGRSALAGVEDLDGVSDSVTVGDLLTEQMRWDAPWYRRVRRADAGDLTRVCAPVFGPLPLPALNAYVDELTELDALLLRISLANTATPPLLVVGSLDQVDEDASRAELVRRLVALGERQTVVTASANAVPPGLGVRVQVSVDEKGGE</sequence>
<dbReference type="EMBL" id="AP022610">
    <property type="protein sequence ID" value="BBZ30352.1"/>
    <property type="molecule type" value="Genomic_DNA"/>
</dbReference>
<evidence type="ECO:0000313" key="1">
    <source>
        <dbReference type="EMBL" id="BBZ30352.1"/>
    </source>
</evidence>